<protein>
    <submittedName>
        <fullName evidence="2">Serine/threonine kinase</fullName>
    </submittedName>
</protein>
<evidence type="ECO:0000313" key="2">
    <source>
        <dbReference type="EMBL" id="OWK38115.1"/>
    </source>
</evidence>
<dbReference type="GO" id="GO:0120147">
    <property type="term" value="F:formylglycine-generating oxidase activity"/>
    <property type="evidence" value="ECO:0007669"/>
    <property type="project" value="TreeGrafter"/>
</dbReference>
<dbReference type="SUPFAM" id="SSF56436">
    <property type="entry name" value="C-type lectin-like"/>
    <property type="match status" value="1"/>
</dbReference>
<gene>
    <name evidence="2" type="ORF">FRUB_07235</name>
</gene>
<proteinExistence type="predicted"/>
<keyword evidence="2" id="KW-0808">Transferase</keyword>
<sequence>MGANPSSLKDGPRFPVENVSREDCQKFLEKVNARPGTATAFGMKGRFVLPHEDEWEYACRGGKGNQEPFSFGGVLNGKQANCRGDLPYGTETKGPNLSKTSMAGSYEKAYPHPWGLYDMHGNVAEWCDSKRKHDKGNSVVRGGSWVNPGYNCRSASRYEEAPDKRGHNIGFRVAFRPD</sequence>
<keyword evidence="3" id="KW-1185">Reference proteome</keyword>
<reference evidence="3" key="1">
    <citation type="submission" date="2017-06" db="EMBL/GenBank/DDBJ databases">
        <title>Genome analysis of Fimbriiglobus ruber SP5, the first member of the order Planctomycetales with confirmed chitinolytic capability.</title>
        <authorList>
            <person name="Ravin N.V."/>
            <person name="Rakitin A.L."/>
            <person name="Ivanova A.A."/>
            <person name="Beletsky A.V."/>
            <person name="Kulichevskaya I.S."/>
            <person name="Mardanov A.V."/>
            <person name="Dedysh S.N."/>
        </authorList>
    </citation>
    <scope>NUCLEOTIDE SEQUENCE [LARGE SCALE GENOMIC DNA]</scope>
    <source>
        <strain evidence="3">SP5</strain>
    </source>
</reference>
<dbReference type="InterPro" id="IPR051043">
    <property type="entry name" value="Sulfatase_Mod_Factor_Kinase"/>
</dbReference>
<organism evidence="2 3">
    <name type="scientific">Fimbriiglobus ruber</name>
    <dbReference type="NCBI Taxonomy" id="1908690"/>
    <lineage>
        <taxon>Bacteria</taxon>
        <taxon>Pseudomonadati</taxon>
        <taxon>Planctomycetota</taxon>
        <taxon>Planctomycetia</taxon>
        <taxon>Gemmatales</taxon>
        <taxon>Gemmataceae</taxon>
        <taxon>Fimbriiglobus</taxon>
    </lineage>
</organism>
<name>A0A225DP29_9BACT</name>
<dbReference type="InterPro" id="IPR005532">
    <property type="entry name" value="SUMF_dom"/>
</dbReference>
<dbReference type="PANTHER" id="PTHR23150:SF19">
    <property type="entry name" value="FORMYLGLYCINE-GENERATING ENZYME"/>
    <property type="match status" value="1"/>
</dbReference>
<accession>A0A225DP29</accession>
<dbReference type="PANTHER" id="PTHR23150">
    <property type="entry name" value="SULFATASE MODIFYING FACTOR 1, 2"/>
    <property type="match status" value="1"/>
</dbReference>
<keyword evidence="2" id="KW-0418">Kinase</keyword>
<dbReference type="EMBL" id="NIDE01000014">
    <property type="protein sequence ID" value="OWK38115.1"/>
    <property type="molecule type" value="Genomic_DNA"/>
</dbReference>
<dbReference type="Proteomes" id="UP000214646">
    <property type="component" value="Unassembled WGS sequence"/>
</dbReference>
<feature type="domain" description="Sulfatase-modifying factor enzyme-like" evidence="1">
    <location>
        <begin position="7"/>
        <end position="174"/>
    </location>
</feature>
<dbReference type="Pfam" id="PF03781">
    <property type="entry name" value="FGE-sulfatase"/>
    <property type="match status" value="1"/>
</dbReference>
<dbReference type="GO" id="GO:0016301">
    <property type="term" value="F:kinase activity"/>
    <property type="evidence" value="ECO:0007669"/>
    <property type="project" value="UniProtKB-KW"/>
</dbReference>
<dbReference type="InterPro" id="IPR016187">
    <property type="entry name" value="CTDL_fold"/>
</dbReference>
<comment type="caution">
    <text evidence="2">The sequence shown here is derived from an EMBL/GenBank/DDBJ whole genome shotgun (WGS) entry which is preliminary data.</text>
</comment>
<dbReference type="Gene3D" id="3.90.1580.10">
    <property type="entry name" value="paralog of FGE (formylglycine-generating enzyme)"/>
    <property type="match status" value="1"/>
</dbReference>
<evidence type="ECO:0000313" key="3">
    <source>
        <dbReference type="Proteomes" id="UP000214646"/>
    </source>
</evidence>
<evidence type="ECO:0000259" key="1">
    <source>
        <dbReference type="Pfam" id="PF03781"/>
    </source>
</evidence>
<dbReference type="InterPro" id="IPR042095">
    <property type="entry name" value="SUMF_sf"/>
</dbReference>
<dbReference type="AlphaFoldDB" id="A0A225DP29"/>